<proteinExistence type="predicted"/>
<dbReference type="GeneID" id="54324768"/>
<evidence type="ECO:0000313" key="2">
    <source>
        <dbReference type="Proteomes" id="UP000324241"/>
    </source>
</evidence>
<organism evidence="1 2">
    <name type="scientific">Aspergillus tanneri</name>
    <dbReference type="NCBI Taxonomy" id="1220188"/>
    <lineage>
        <taxon>Eukaryota</taxon>
        <taxon>Fungi</taxon>
        <taxon>Dikarya</taxon>
        <taxon>Ascomycota</taxon>
        <taxon>Pezizomycotina</taxon>
        <taxon>Eurotiomycetes</taxon>
        <taxon>Eurotiomycetidae</taxon>
        <taxon>Eurotiales</taxon>
        <taxon>Aspergillaceae</taxon>
        <taxon>Aspergillus</taxon>
        <taxon>Aspergillus subgen. Circumdati</taxon>
    </lineage>
</organism>
<accession>A0A5M9M2R7</accession>
<reference evidence="1 2" key="1">
    <citation type="submission" date="2019-08" db="EMBL/GenBank/DDBJ databases">
        <title>The genome sequence of a newly discovered highly antifungal drug resistant Aspergillus species, Aspergillus tanneri NIH 1004.</title>
        <authorList>
            <person name="Mounaud S."/>
            <person name="Singh I."/>
            <person name="Joardar V."/>
            <person name="Pakala S."/>
            <person name="Pakala S."/>
            <person name="Venepally P."/>
            <person name="Chung J.K."/>
            <person name="Losada L."/>
            <person name="Nierman W.C."/>
        </authorList>
    </citation>
    <scope>NUCLEOTIDE SEQUENCE [LARGE SCALE GENOMIC DNA]</scope>
    <source>
        <strain evidence="1 2">NIH1004</strain>
    </source>
</reference>
<comment type="caution">
    <text evidence="1">The sequence shown here is derived from an EMBL/GenBank/DDBJ whole genome shotgun (WGS) entry which is preliminary data.</text>
</comment>
<dbReference type="Proteomes" id="UP000324241">
    <property type="component" value="Unassembled WGS sequence"/>
</dbReference>
<gene>
    <name evidence="1" type="ORF">ATNIH1004_002066</name>
</gene>
<name>A0A5M9M2R7_9EURO</name>
<dbReference type="AlphaFoldDB" id="A0A5M9M2R7"/>
<protein>
    <submittedName>
        <fullName evidence="1">Uncharacterized protein</fullName>
    </submittedName>
</protein>
<sequence length="90" mass="9830">MGRASESTYFRVTILQIDSSFSTTGRSMHAAENHNNIPNITPPQVCVLDGYGLILIFVLHADNDIALQPRSQGFSRYPGVEALPEPSGKI</sequence>
<evidence type="ECO:0000313" key="1">
    <source>
        <dbReference type="EMBL" id="KAA8641265.1"/>
    </source>
</evidence>
<dbReference type="RefSeq" id="XP_033420627.1">
    <property type="nucleotide sequence ID" value="XM_033566761.1"/>
</dbReference>
<dbReference type="EMBL" id="QUQM01000014">
    <property type="protein sequence ID" value="KAA8641265.1"/>
    <property type="molecule type" value="Genomic_DNA"/>
</dbReference>